<feature type="non-terminal residue" evidence="2">
    <location>
        <position position="65"/>
    </location>
</feature>
<evidence type="ECO:0000313" key="3">
    <source>
        <dbReference type="Proteomes" id="UP000663862"/>
    </source>
</evidence>
<accession>A0A821JSE1</accession>
<dbReference type="AlphaFoldDB" id="A0A821JSE1"/>
<feature type="coiled-coil region" evidence="1">
    <location>
        <begin position="10"/>
        <end position="64"/>
    </location>
</feature>
<reference evidence="2" key="1">
    <citation type="submission" date="2021-02" db="EMBL/GenBank/DDBJ databases">
        <authorList>
            <person name="Nowell W R."/>
        </authorList>
    </citation>
    <scope>NUCLEOTIDE SEQUENCE</scope>
</reference>
<evidence type="ECO:0000256" key="1">
    <source>
        <dbReference type="SAM" id="Coils"/>
    </source>
</evidence>
<organism evidence="2 3">
    <name type="scientific">Rotaria socialis</name>
    <dbReference type="NCBI Taxonomy" id="392032"/>
    <lineage>
        <taxon>Eukaryota</taxon>
        <taxon>Metazoa</taxon>
        <taxon>Spiralia</taxon>
        <taxon>Gnathifera</taxon>
        <taxon>Rotifera</taxon>
        <taxon>Eurotatoria</taxon>
        <taxon>Bdelloidea</taxon>
        <taxon>Philodinida</taxon>
        <taxon>Philodinidae</taxon>
        <taxon>Rotaria</taxon>
    </lineage>
</organism>
<sequence>MKTDPRWTKSTEIEIRNHALLNEIEKLKLEKLNFIQNDYMASIDEEKKNAVRKLEAEKRELKIEN</sequence>
<keyword evidence="1" id="KW-0175">Coiled coil</keyword>
<comment type="caution">
    <text evidence="2">The sequence shown here is derived from an EMBL/GenBank/DDBJ whole genome shotgun (WGS) entry which is preliminary data.</text>
</comment>
<evidence type="ECO:0000313" key="2">
    <source>
        <dbReference type="EMBL" id="CAF4723711.1"/>
    </source>
</evidence>
<dbReference type="Proteomes" id="UP000663862">
    <property type="component" value="Unassembled WGS sequence"/>
</dbReference>
<protein>
    <submittedName>
        <fullName evidence="2">Uncharacterized protein</fullName>
    </submittedName>
</protein>
<dbReference type="EMBL" id="CAJOBQ010015368">
    <property type="protein sequence ID" value="CAF4723711.1"/>
    <property type="molecule type" value="Genomic_DNA"/>
</dbReference>
<feature type="non-terminal residue" evidence="2">
    <location>
        <position position="1"/>
    </location>
</feature>
<name>A0A821JSE1_9BILA</name>
<gene>
    <name evidence="2" type="ORF">TSG867_LOCUS34142</name>
</gene>
<proteinExistence type="predicted"/>